<gene>
    <name evidence="2" type="ORF">THII_3304</name>
</gene>
<dbReference type="AlphaFoldDB" id="A0A090BVX2"/>
<sequence>MQILIQTAGGYANVGDLAMLLAAITRLRELWPNASLEVMGDFPQGLATTYLKQEAQPIDVNVSPSQWFGLRNLLRNKVNTKIRKFIVAIEDKFKSDTAYQAKKTKIILPTLKKADALVFCGAGVMNDAFMGHSLKFLDIIEAAIQLGKPTALFGQGIGPIKQPYLEKRMKAVLPKVDLIGLREDLNSLPLLIDYEVDLNKIMVTGDDAIEMAYSARADQLGEHIGINLREASYSEVSSGESPVKQNIRTILRKVASQRDLSLIPIPIDNSDYQAISNLLQEPIQNKLAGPAEVIAAVKRCRVVITGSYHAAVFALSQGISVIGLINSAYYQNKFGGLAAQFGGGCEVLQLDDSQFTEKLAITLENSLQNAPKNREPLLHKAQLQIQLSRKAYQRFYDLISS</sequence>
<accession>A0A090BVX2</accession>
<dbReference type="HOGENOM" id="CLU_686833_0_0_6"/>
<evidence type="ECO:0000313" key="2">
    <source>
        <dbReference type="EMBL" id="BAP57601.1"/>
    </source>
</evidence>
<dbReference type="EMBL" id="AP014633">
    <property type="protein sequence ID" value="BAP57601.1"/>
    <property type="molecule type" value="Genomic_DNA"/>
</dbReference>
<dbReference type="KEGG" id="tig:THII_3304"/>
<feature type="domain" description="Polysaccharide pyruvyl transferase" evidence="1">
    <location>
        <begin position="13"/>
        <end position="326"/>
    </location>
</feature>
<evidence type="ECO:0000259" key="1">
    <source>
        <dbReference type="Pfam" id="PF04230"/>
    </source>
</evidence>
<reference evidence="2 3" key="1">
    <citation type="journal article" date="2014" name="ISME J.">
        <title>Ecophysiology of Thioploca ingrica as revealed by the complete genome sequence supplemented with proteomic evidence.</title>
        <authorList>
            <person name="Kojima H."/>
            <person name="Ogura Y."/>
            <person name="Yamamoto N."/>
            <person name="Togashi T."/>
            <person name="Mori H."/>
            <person name="Watanabe T."/>
            <person name="Nemoto F."/>
            <person name="Kurokawa K."/>
            <person name="Hayashi T."/>
            <person name="Fukui M."/>
        </authorList>
    </citation>
    <scope>NUCLEOTIDE SEQUENCE [LARGE SCALE GENOMIC DNA]</scope>
</reference>
<dbReference type="OrthoDB" id="3199616at2"/>
<dbReference type="STRING" id="40754.THII_3304"/>
<evidence type="ECO:0000313" key="3">
    <source>
        <dbReference type="Proteomes" id="UP000031623"/>
    </source>
</evidence>
<proteinExistence type="predicted"/>
<protein>
    <recommendedName>
        <fullName evidence="1">Polysaccharide pyruvyl transferase domain-containing protein</fullName>
    </recommendedName>
</protein>
<keyword evidence="3" id="KW-1185">Reference proteome</keyword>
<dbReference type="InterPro" id="IPR007345">
    <property type="entry name" value="Polysacch_pyruvyl_Trfase"/>
</dbReference>
<dbReference type="Pfam" id="PF04230">
    <property type="entry name" value="PS_pyruv_trans"/>
    <property type="match status" value="1"/>
</dbReference>
<organism evidence="2 3">
    <name type="scientific">Thioploca ingrica</name>
    <dbReference type="NCBI Taxonomy" id="40754"/>
    <lineage>
        <taxon>Bacteria</taxon>
        <taxon>Pseudomonadati</taxon>
        <taxon>Pseudomonadota</taxon>
        <taxon>Gammaproteobacteria</taxon>
        <taxon>Thiotrichales</taxon>
        <taxon>Thiotrichaceae</taxon>
        <taxon>Thioploca</taxon>
    </lineage>
</organism>
<dbReference type="Proteomes" id="UP000031623">
    <property type="component" value="Chromosome"/>
</dbReference>
<dbReference type="PANTHER" id="PTHR36836">
    <property type="entry name" value="COLANIC ACID BIOSYNTHESIS PROTEIN WCAK"/>
    <property type="match status" value="1"/>
</dbReference>
<dbReference type="PANTHER" id="PTHR36836:SF1">
    <property type="entry name" value="COLANIC ACID BIOSYNTHESIS PROTEIN WCAK"/>
    <property type="match status" value="1"/>
</dbReference>
<name>A0A090BVX2_9GAMM</name>